<comment type="caution">
    <text evidence="1">The sequence shown here is derived from an EMBL/GenBank/DDBJ whole genome shotgun (WGS) entry which is preliminary data.</text>
</comment>
<evidence type="ECO:0000313" key="2">
    <source>
        <dbReference type="Proteomes" id="UP000243217"/>
    </source>
</evidence>
<keyword evidence="2" id="KW-1185">Reference proteome</keyword>
<dbReference type="InterPro" id="IPR052050">
    <property type="entry name" value="SecEffector_AnkRepeat"/>
</dbReference>
<accession>A0A1V9ZUV8</accession>
<organism evidence="1 2">
    <name type="scientific">Thraustotheca clavata</name>
    <dbReference type="NCBI Taxonomy" id="74557"/>
    <lineage>
        <taxon>Eukaryota</taxon>
        <taxon>Sar</taxon>
        <taxon>Stramenopiles</taxon>
        <taxon>Oomycota</taxon>
        <taxon>Saprolegniomycetes</taxon>
        <taxon>Saprolegniales</taxon>
        <taxon>Achlyaceae</taxon>
        <taxon>Thraustotheca</taxon>
    </lineage>
</organism>
<reference evidence="1 2" key="1">
    <citation type="journal article" date="2014" name="Genome Biol. Evol.">
        <title>The secreted proteins of Achlya hypogyna and Thraustotheca clavata identify the ancestral oomycete secretome and reveal gene acquisitions by horizontal gene transfer.</title>
        <authorList>
            <person name="Misner I."/>
            <person name="Blouin N."/>
            <person name="Leonard G."/>
            <person name="Richards T.A."/>
            <person name="Lane C.E."/>
        </authorList>
    </citation>
    <scope>NUCLEOTIDE SEQUENCE [LARGE SCALE GENOMIC DNA]</scope>
    <source>
        <strain evidence="1 2">ATCC 34112</strain>
    </source>
</reference>
<dbReference type="Pfam" id="PF13637">
    <property type="entry name" value="Ank_4"/>
    <property type="match status" value="2"/>
</dbReference>
<dbReference type="AlphaFoldDB" id="A0A1V9ZUV8"/>
<dbReference type="Proteomes" id="UP000243217">
    <property type="component" value="Unassembled WGS sequence"/>
</dbReference>
<dbReference type="InterPro" id="IPR002110">
    <property type="entry name" value="Ankyrin_rpt"/>
</dbReference>
<protein>
    <submittedName>
        <fullName evidence="1">Ankyrin repeat</fullName>
    </submittedName>
</protein>
<sequence length="474" mass="54222">MDYAAEHGHLSIVKFLHDNRTEGCTTKAMDYASGGGHLDVVKFLHENRTEGCSTLALSYALDNHHWNDYFEIAAKYGQMDIIKYIHENQSEEFPSRAIDFAAKNGQFDVVKYLVENQIKFFPDYTIKNALNNGYTEIAEFLQNYQHLVSPLITSAQLERQFRECSTCAKDILNGARSAEHYLLFPNAYNAEESKFLVRVPMYNVWADELEILVHYLGALAKAALDGGYARLLEYLISDHRFSPERLNIIGKNEYAMDTAAFYTDMDAFVQPKPWIMLLEWILGHCYMQLKAVIENGHMYVFEYLRNNGLVKAMVYNLDAISNLNVLKFYNENCATVCTTEAMDEAAAQGDFKMVKYLDQNRTGGCTTRAMDEAASWGNSDIVQYLHENRTEGFVKYLVYHHIIGFTNYTLSLAKSHNHTSIVEFLAEQKIEVEYYLHINRTEGCTTLAMDNAATKGNLVIVKWLHDHRTEGCTT</sequence>
<gene>
    <name evidence="1" type="ORF">THRCLA_21615</name>
</gene>
<proteinExistence type="predicted"/>
<dbReference type="Gene3D" id="1.25.40.20">
    <property type="entry name" value="Ankyrin repeat-containing domain"/>
    <property type="match status" value="2"/>
</dbReference>
<dbReference type="PANTHER" id="PTHR46586">
    <property type="entry name" value="ANKYRIN REPEAT-CONTAINING PROTEIN"/>
    <property type="match status" value="1"/>
</dbReference>
<dbReference type="SUPFAM" id="SSF48403">
    <property type="entry name" value="Ankyrin repeat"/>
    <property type="match status" value="1"/>
</dbReference>
<dbReference type="PANTHER" id="PTHR46586:SF3">
    <property type="entry name" value="ANKYRIN REPEAT-CONTAINING PROTEIN"/>
    <property type="match status" value="1"/>
</dbReference>
<name>A0A1V9ZUV8_9STRA</name>
<evidence type="ECO:0000313" key="1">
    <source>
        <dbReference type="EMBL" id="OQS01802.1"/>
    </source>
</evidence>
<dbReference type="EMBL" id="JNBS01001454">
    <property type="protein sequence ID" value="OQS01802.1"/>
    <property type="molecule type" value="Genomic_DNA"/>
</dbReference>
<dbReference type="InterPro" id="IPR036770">
    <property type="entry name" value="Ankyrin_rpt-contain_sf"/>
</dbReference>